<feature type="signal peptide" evidence="2">
    <location>
        <begin position="1"/>
        <end position="30"/>
    </location>
</feature>
<feature type="transmembrane region" description="Helical" evidence="1">
    <location>
        <begin position="176"/>
        <end position="198"/>
    </location>
</feature>
<keyword evidence="1" id="KW-0472">Membrane</keyword>
<comment type="caution">
    <text evidence="3">The sequence shown here is derived from an EMBL/GenBank/DDBJ whole genome shotgun (WGS) entry which is preliminary data.</text>
</comment>
<evidence type="ECO:0000313" key="4">
    <source>
        <dbReference type="Proteomes" id="UP000265816"/>
    </source>
</evidence>
<protein>
    <submittedName>
        <fullName evidence="3">Cell wall protein</fullName>
    </submittedName>
</protein>
<dbReference type="InterPro" id="IPR022121">
    <property type="entry name" value="Peptidase_M73_camelysin"/>
</dbReference>
<sequence>MQSRNKKALTILYMLLLLFAVTLSTGQTTAAPDTQEIDISATPDKVLFDLSNIKPGDWAERSITLQNSGRQDFKYITSAKLTSGSEKLYQNLVLKVYGPQGELFAGTLDDFKKLEPRLIKSSEKENLVFKLEMPEELGNDYQGLGCKVQIRFYVEGTMGGVLPPDGPKLPNTATGIFNMLAAGILFTLGGGAMYLYYLQRKKQDLSLS</sequence>
<gene>
    <name evidence="3" type="ORF">D1970_18840</name>
</gene>
<keyword evidence="1" id="KW-0812">Transmembrane</keyword>
<accession>A0A398B3W1</accession>
<keyword evidence="4" id="KW-1185">Reference proteome</keyword>
<keyword evidence="2" id="KW-0732">Signal</keyword>
<evidence type="ECO:0000313" key="3">
    <source>
        <dbReference type="EMBL" id="RID82466.1"/>
    </source>
</evidence>
<evidence type="ECO:0000256" key="2">
    <source>
        <dbReference type="SAM" id="SignalP"/>
    </source>
</evidence>
<organism evidence="3 4">
    <name type="scientific">Mesobacillus zeae</name>
    <dbReference type="NCBI Taxonomy" id="1917180"/>
    <lineage>
        <taxon>Bacteria</taxon>
        <taxon>Bacillati</taxon>
        <taxon>Bacillota</taxon>
        <taxon>Bacilli</taxon>
        <taxon>Bacillales</taxon>
        <taxon>Bacillaceae</taxon>
        <taxon>Mesobacillus</taxon>
    </lineage>
</organism>
<evidence type="ECO:0000256" key="1">
    <source>
        <dbReference type="SAM" id="Phobius"/>
    </source>
</evidence>
<proteinExistence type="predicted"/>
<reference evidence="3 4" key="1">
    <citation type="submission" date="2018-08" db="EMBL/GenBank/DDBJ databases">
        <title>Bacillus jemisoniae sp. nov., Bacillus chryseoplanitiae sp. nov., Bacillus resnikiae sp. nov., and Bacillus frankliniae sp. nov., isolated from Viking spacecraft and associated surfaces.</title>
        <authorList>
            <person name="Seuylemezian A."/>
            <person name="Vaishampayan P."/>
        </authorList>
    </citation>
    <scope>NUCLEOTIDE SEQUENCE [LARGE SCALE GENOMIC DNA]</scope>
    <source>
        <strain evidence="3 4">JJ-247</strain>
    </source>
</reference>
<dbReference type="Proteomes" id="UP000265816">
    <property type="component" value="Unassembled WGS sequence"/>
</dbReference>
<dbReference type="RefSeq" id="WP_119114404.1">
    <property type="nucleotide sequence ID" value="NZ_CBCSEO010000012.1"/>
</dbReference>
<dbReference type="OrthoDB" id="2566057at2"/>
<name>A0A398B3W1_9BACI</name>
<dbReference type="AlphaFoldDB" id="A0A398B3W1"/>
<keyword evidence="1" id="KW-1133">Transmembrane helix</keyword>
<dbReference type="Pfam" id="PF12389">
    <property type="entry name" value="Peptidase_M73"/>
    <property type="match status" value="1"/>
</dbReference>
<feature type="chain" id="PRO_5017442658" evidence="2">
    <location>
        <begin position="31"/>
        <end position="208"/>
    </location>
</feature>
<dbReference type="EMBL" id="QWVT01000037">
    <property type="protein sequence ID" value="RID82466.1"/>
    <property type="molecule type" value="Genomic_DNA"/>
</dbReference>